<accession>A0A4Y2WL46</accession>
<gene>
    <name evidence="2" type="ORF">AVEN_17980_1</name>
</gene>
<dbReference type="Proteomes" id="UP000499080">
    <property type="component" value="Unassembled WGS sequence"/>
</dbReference>
<sequence length="107" mass="12235">MFIDKDPPTRFIINRIKVKFETNETVKDAHRQRSGKPRTSTSFSQERLLESYRETSKKSVRQTSPKIGISKSSVHCILTPRGRHIPLVAHTRMVHLATCTTGGLYQL</sequence>
<evidence type="ECO:0000313" key="2">
    <source>
        <dbReference type="EMBL" id="GBO37376.1"/>
    </source>
</evidence>
<feature type="region of interest" description="Disordered" evidence="1">
    <location>
        <begin position="25"/>
        <end position="64"/>
    </location>
</feature>
<organism evidence="2 3">
    <name type="scientific">Araneus ventricosus</name>
    <name type="common">Orbweaver spider</name>
    <name type="synonym">Epeira ventricosa</name>
    <dbReference type="NCBI Taxonomy" id="182803"/>
    <lineage>
        <taxon>Eukaryota</taxon>
        <taxon>Metazoa</taxon>
        <taxon>Ecdysozoa</taxon>
        <taxon>Arthropoda</taxon>
        <taxon>Chelicerata</taxon>
        <taxon>Arachnida</taxon>
        <taxon>Araneae</taxon>
        <taxon>Araneomorphae</taxon>
        <taxon>Entelegynae</taxon>
        <taxon>Araneoidea</taxon>
        <taxon>Araneidae</taxon>
        <taxon>Araneus</taxon>
    </lineage>
</organism>
<dbReference type="EMBL" id="BGPR01061775">
    <property type="protein sequence ID" value="GBO37376.1"/>
    <property type="molecule type" value="Genomic_DNA"/>
</dbReference>
<evidence type="ECO:0000256" key="1">
    <source>
        <dbReference type="SAM" id="MobiDB-lite"/>
    </source>
</evidence>
<keyword evidence="3" id="KW-1185">Reference proteome</keyword>
<name>A0A4Y2WL46_ARAVE</name>
<protein>
    <submittedName>
        <fullName evidence="2">Uncharacterized protein</fullName>
    </submittedName>
</protein>
<feature type="compositionally biased region" description="Basic and acidic residues" evidence="1">
    <location>
        <begin position="47"/>
        <end position="57"/>
    </location>
</feature>
<evidence type="ECO:0000313" key="3">
    <source>
        <dbReference type="Proteomes" id="UP000499080"/>
    </source>
</evidence>
<comment type="caution">
    <text evidence="2">The sequence shown here is derived from an EMBL/GenBank/DDBJ whole genome shotgun (WGS) entry which is preliminary data.</text>
</comment>
<proteinExistence type="predicted"/>
<reference evidence="2 3" key="1">
    <citation type="journal article" date="2019" name="Sci. Rep.">
        <title>Orb-weaving spider Araneus ventricosus genome elucidates the spidroin gene catalogue.</title>
        <authorList>
            <person name="Kono N."/>
            <person name="Nakamura H."/>
            <person name="Ohtoshi R."/>
            <person name="Moran D.A.P."/>
            <person name="Shinohara A."/>
            <person name="Yoshida Y."/>
            <person name="Fujiwara M."/>
            <person name="Mori M."/>
            <person name="Tomita M."/>
            <person name="Arakawa K."/>
        </authorList>
    </citation>
    <scope>NUCLEOTIDE SEQUENCE [LARGE SCALE GENOMIC DNA]</scope>
</reference>
<dbReference type="AlphaFoldDB" id="A0A4Y2WL46"/>